<evidence type="ECO:0000259" key="1">
    <source>
        <dbReference type="PROSITE" id="PS50994"/>
    </source>
</evidence>
<name>A0A5B6X3Y5_9ROSI</name>
<accession>A0A5B6X3Y5</accession>
<dbReference type="Pfam" id="PF24626">
    <property type="entry name" value="SH3_Tf2-1"/>
    <property type="match status" value="1"/>
</dbReference>
<dbReference type="PANTHER" id="PTHR45835">
    <property type="entry name" value="YALI0A06105P"/>
    <property type="match status" value="1"/>
</dbReference>
<dbReference type="PANTHER" id="PTHR45835:SF99">
    <property type="entry name" value="CHROMO DOMAIN-CONTAINING PROTEIN-RELATED"/>
    <property type="match status" value="1"/>
</dbReference>
<dbReference type="InterPro" id="IPR036397">
    <property type="entry name" value="RNaseH_sf"/>
</dbReference>
<protein>
    <submittedName>
        <fullName evidence="2">DNA/RNA polymerases superfamily protein</fullName>
    </submittedName>
</protein>
<dbReference type="EMBL" id="SMMG02000001">
    <property type="protein sequence ID" value="KAA3487705.1"/>
    <property type="molecule type" value="Genomic_DNA"/>
</dbReference>
<reference evidence="3" key="1">
    <citation type="journal article" date="2019" name="Plant Biotechnol. J.">
        <title>Genome sequencing of the Australian wild diploid species Gossypium australe highlights disease resistance and delayed gland morphogenesis.</title>
        <authorList>
            <person name="Cai Y."/>
            <person name="Cai X."/>
            <person name="Wang Q."/>
            <person name="Wang P."/>
            <person name="Zhang Y."/>
            <person name="Cai C."/>
            <person name="Xu Y."/>
            <person name="Wang K."/>
            <person name="Zhou Z."/>
            <person name="Wang C."/>
            <person name="Geng S."/>
            <person name="Li B."/>
            <person name="Dong Q."/>
            <person name="Hou Y."/>
            <person name="Wang H."/>
            <person name="Ai P."/>
            <person name="Liu Z."/>
            <person name="Yi F."/>
            <person name="Sun M."/>
            <person name="An G."/>
            <person name="Cheng J."/>
            <person name="Zhang Y."/>
            <person name="Shi Q."/>
            <person name="Xie Y."/>
            <person name="Shi X."/>
            <person name="Chang Y."/>
            <person name="Huang F."/>
            <person name="Chen Y."/>
            <person name="Hong S."/>
            <person name="Mi L."/>
            <person name="Sun Q."/>
            <person name="Zhang L."/>
            <person name="Zhou B."/>
            <person name="Peng R."/>
            <person name="Zhang X."/>
            <person name="Liu F."/>
        </authorList>
    </citation>
    <scope>NUCLEOTIDE SEQUENCE [LARGE SCALE GENOMIC DNA]</scope>
    <source>
        <strain evidence="3">cv. PA1801</strain>
    </source>
</reference>
<gene>
    <name evidence="2" type="ORF">EPI10_031518</name>
</gene>
<proteinExistence type="predicted"/>
<dbReference type="InterPro" id="IPR001584">
    <property type="entry name" value="Integrase_cat-core"/>
</dbReference>
<dbReference type="InterPro" id="IPR012337">
    <property type="entry name" value="RNaseH-like_sf"/>
</dbReference>
<dbReference type="Proteomes" id="UP000325315">
    <property type="component" value="Unassembled WGS sequence"/>
</dbReference>
<dbReference type="Pfam" id="PF17921">
    <property type="entry name" value="Integrase_H2C2"/>
    <property type="match status" value="1"/>
</dbReference>
<dbReference type="Gene3D" id="1.10.340.70">
    <property type="match status" value="1"/>
</dbReference>
<dbReference type="GO" id="GO:0015074">
    <property type="term" value="P:DNA integration"/>
    <property type="evidence" value="ECO:0007669"/>
    <property type="project" value="InterPro"/>
</dbReference>
<keyword evidence="3" id="KW-1185">Reference proteome</keyword>
<dbReference type="SUPFAM" id="SSF53098">
    <property type="entry name" value="Ribonuclease H-like"/>
    <property type="match status" value="1"/>
</dbReference>
<dbReference type="PROSITE" id="PS50994">
    <property type="entry name" value="INTEGRASE"/>
    <property type="match status" value="1"/>
</dbReference>
<dbReference type="GO" id="GO:0003676">
    <property type="term" value="F:nucleic acid binding"/>
    <property type="evidence" value="ECO:0007669"/>
    <property type="project" value="InterPro"/>
</dbReference>
<dbReference type="AlphaFoldDB" id="A0A5B6X3Y5"/>
<dbReference type="InterPro" id="IPR056924">
    <property type="entry name" value="SH3_Tf2-1"/>
</dbReference>
<dbReference type="OrthoDB" id="1909122at2759"/>
<evidence type="ECO:0000313" key="3">
    <source>
        <dbReference type="Proteomes" id="UP000325315"/>
    </source>
</evidence>
<sequence>MYWWPDMKREIYEFVANCLICQQVKEEHQVSSGLPQAVTISKWKWVRVMTDFIFGLPVTPKEKDSIWVIMDRLTNLTHFIPVRIEFSLERLAELYVSEIIRLHGVPTSIISYRDPRFTLRFWGKLHETLGTKLNFSTMFHMQMDGQLERVIQILEDMMKCCILEFEVNWEKYLSLVKLAYNNIYQSSIKMTPFEALYGRKCKTLLYWSELKKVSIIRDCLKFAFDRYKLYIDLKRKGIEFVVGDRVFLKVSLWKKVLGFGRKEKLSPRLIGPYEIVERIDLVAYRLAFPSTLMKIHNLFHYRSDPSHVIPYSEIELQPDLTYFEEPVKILAREIKKLRNK</sequence>
<dbReference type="InterPro" id="IPR041588">
    <property type="entry name" value="Integrase_H2C2"/>
</dbReference>
<evidence type="ECO:0000313" key="2">
    <source>
        <dbReference type="EMBL" id="KAA3487705.1"/>
    </source>
</evidence>
<dbReference type="Gene3D" id="3.30.420.10">
    <property type="entry name" value="Ribonuclease H-like superfamily/Ribonuclease H"/>
    <property type="match status" value="1"/>
</dbReference>
<comment type="caution">
    <text evidence="2">The sequence shown here is derived from an EMBL/GenBank/DDBJ whole genome shotgun (WGS) entry which is preliminary data.</text>
</comment>
<organism evidence="2 3">
    <name type="scientific">Gossypium australe</name>
    <dbReference type="NCBI Taxonomy" id="47621"/>
    <lineage>
        <taxon>Eukaryota</taxon>
        <taxon>Viridiplantae</taxon>
        <taxon>Streptophyta</taxon>
        <taxon>Embryophyta</taxon>
        <taxon>Tracheophyta</taxon>
        <taxon>Spermatophyta</taxon>
        <taxon>Magnoliopsida</taxon>
        <taxon>eudicotyledons</taxon>
        <taxon>Gunneridae</taxon>
        <taxon>Pentapetalae</taxon>
        <taxon>rosids</taxon>
        <taxon>malvids</taxon>
        <taxon>Malvales</taxon>
        <taxon>Malvaceae</taxon>
        <taxon>Malvoideae</taxon>
        <taxon>Gossypium</taxon>
    </lineage>
</organism>
<feature type="domain" description="Integrase catalytic" evidence="1">
    <location>
        <begin position="31"/>
        <end position="200"/>
    </location>
</feature>